<accession>A0A968GC10</accession>
<dbReference type="Proteomes" id="UP000752013">
    <property type="component" value="Unassembled WGS sequence"/>
</dbReference>
<proteinExistence type="predicted"/>
<dbReference type="RefSeq" id="WP_167703500.1">
    <property type="nucleotide sequence ID" value="NZ_CP118168.1"/>
</dbReference>
<evidence type="ECO:0000313" key="2">
    <source>
        <dbReference type="Proteomes" id="UP000752013"/>
    </source>
</evidence>
<dbReference type="PROSITE" id="PS51257">
    <property type="entry name" value="PROKAR_LIPOPROTEIN"/>
    <property type="match status" value="1"/>
</dbReference>
<gene>
    <name evidence="1" type="ORF">HCT46_03995</name>
</gene>
<name>A0A968GC10_9SPIO</name>
<evidence type="ECO:0000313" key="1">
    <source>
        <dbReference type="EMBL" id="NIZ47075.1"/>
    </source>
</evidence>
<protein>
    <submittedName>
        <fullName evidence="1">Uncharacterized protein</fullName>
    </submittedName>
</protein>
<keyword evidence="2" id="KW-1185">Reference proteome</keyword>
<organism evidence="1 2">
    <name type="scientific">Entomospira nematocerorum</name>
    <dbReference type="NCBI Taxonomy" id="2719987"/>
    <lineage>
        <taxon>Bacteria</taxon>
        <taxon>Pseudomonadati</taxon>
        <taxon>Spirochaetota</taxon>
        <taxon>Spirochaetia</taxon>
        <taxon>Spirochaetales</taxon>
        <taxon>Spirochaetaceae</taxon>
        <taxon>Entomospira</taxon>
    </lineage>
</organism>
<dbReference type="AlphaFoldDB" id="A0A968GC10"/>
<reference evidence="1" key="1">
    <citation type="submission" date="2020-03" db="EMBL/GenBank/DDBJ databases">
        <title>Spirochaetal bacteria isolated from arthropods constitute a novel genus Entomospira genus novum within the order Spirochaetales.</title>
        <authorList>
            <person name="Grana-Miraglia L."/>
            <person name="Sikutova S."/>
            <person name="Fingerle V."/>
            <person name="Sing A."/>
            <person name="Castillo-Ramirez S."/>
            <person name="Margos G."/>
            <person name="Rudolf I."/>
        </authorList>
    </citation>
    <scope>NUCLEOTIDE SEQUENCE</scope>
    <source>
        <strain evidence="1">BR208</strain>
    </source>
</reference>
<comment type="caution">
    <text evidence="1">The sequence shown here is derived from an EMBL/GenBank/DDBJ whole genome shotgun (WGS) entry which is preliminary data.</text>
</comment>
<sequence length="237" mass="27321">MIKRALWNVLGYLLIGVGLVSCQAQGRLYVSDTQQGDVQVSIDIQSDFHTIMMQYMEDADLLFDHPVADDIVPSSLQEMIALIRPYVDTAMIIRSTYNRINVTLQINDLDSTARRLQANQFGFVAFDREKRRLRLQMGAWERRMIYESIPNLPEMPMKWNRASRKKYIDELANMFGSTKKEKDALQKAFSDAIIVLQLDGQDTFTLHTAQGLSHNAQQVRVALIDFMLGEEWIELSW</sequence>
<dbReference type="EMBL" id="JAATLK010000001">
    <property type="protein sequence ID" value="NIZ47075.1"/>
    <property type="molecule type" value="Genomic_DNA"/>
</dbReference>